<protein>
    <recommendedName>
        <fullName evidence="2">AB hydrolase-1 domain-containing protein</fullName>
    </recommendedName>
</protein>
<evidence type="ECO:0000313" key="3">
    <source>
        <dbReference type="EMBL" id="TFA98229.1"/>
    </source>
</evidence>
<comment type="caution">
    <text evidence="3">The sequence shown here is derived from an EMBL/GenBank/DDBJ whole genome shotgun (WGS) entry which is preliminary data.</text>
</comment>
<gene>
    <name evidence="3" type="ORF">CCMA1212_010050</name>
</gene>
<dbReference type="EMBL" id="PPTA01000022">
    <property type="protein sequence ID" value="TFA98229.1"/>
    <property type="molecule type" value="Genomic_DNA"/>
</dbReference>
<dbReference type="Pfam" id="PF12697">
    <property type="entry name" value="Abhydrolase_6"/>
    <property type="match status" value="1"/>
</dbReference>
<accession>A0ABY2GSG5</accession>
<keyword evidence="1" id="KW-0732">Signal</keyword>
<feature type="signal peptide" evidence="1">
    <location>
        <begin position="1"/>
        <end position="16"/>
    </location>
</feature>
<evidence type="ECO:0000256" key="1">
    <source>
        <dbReference type="SAM" id="SignalP"/>
    </source>
</evidence>
<dbReference type="Proteomes" id="UP001642720">
    <property type="component" value="Unassembled WGS sequence"/>
</dbReference>
<reference evidence="3 4" key="1">
    <citation type="submission" date="2018-01" db="EMBL/GenBank/DDBJ databases">
        <title>Genome characterization of the sugarcane-associated fungus Trichoderma ghanense CCMA-1212 and their application in lignocelulose bioconversion.</title>
        <authorList>
            <person name="Steindorff A.S."/>
            <person name="Mendes T.D."/>
            <person name="Vilela E.S.D."/>
            <person name="Rodrigues D.S."/>
            <person name="Formighieri E.F."/>
            <person name="Melo I.S."/>
            <person name="Favaro L.C.L."/>
        </authorList>
    </citation>
    <scope>NUCLEOTIDE SEQUENCE [LARGE SCALE GENOMIC DNA]</scope>
    <source>
        <strain evidence="3 4">CCMA-1212</strain>
    </source>
</reference>
<dbReference type="InterPro" id="IPR000073">
    <property type="entry name" value="AB_hydrolase_1"/>
</dbReference>
<dbReference type="GeneID" id="300581555"/>
<proteinExistence type="predicted"/>
<dbReference type="Gene3D" id="3.40.50.1820">
    <property type="entry name" value="alpha/beta hydrolase"/>
    <property type="match status" value="1"/>
</dbReference>
<dbReference type="SUPFAM" id="SSF53474">
    <property type="entry name" value="alpha/beta-Hydrolases"/>
    <property type="match status" value="1"/>
</dbReference>
<organism evidence="3 4">
    <name type="scientific">Trichoderma ghanense</name>
    <dbReference type="NCBI Taxonomy" id="65468"/>
    <lineage>
        <taxon>Eukaryota</taxon>
        <taxon>Fungi</taxon>
        <taxon>Dikarya</taxon>
        <taxon>Ascomycota</taxon>
        <taxon>Pezizomycotina</taxon>
        <taxon>Sordariomycetes</taxon>
        <taxon>Hypocreomycetidae</taxon>
        <taxon>Hypocreales</taxon>
        <taxon>Hypocreaceae</taxon>
        <taxon>Trichoderma</taxon>
    </lineage>
</organism>
<name>A0ABY2GSG5_9HYPO</name>
<dbReference type="RefSeq" id="XP_073554431.1">
    <property type="nucleotide sequence ID" value="XM_073707105.1"/>
</dbReference>
<dbReference type="InterPro" id="IPR029058">
    <property type="entry name" value="AB_hydrolase_fold"/>
</dbReference>
<keyword evidence="4" id="KW-1185">Reference proteome</keyword>
<feature type="chain" id="PRO_5046681686" description="AB hydrolase-1 domain-containing protein" evidence="1">
    <location>
        <begin position="17"/>
        <end position="375"/>
    </location>
</feature>
<sequence length="375" mass="40088">MLTSAALLALATAVAARKCHDLTIPISISSRNAVFNLPAPVTECQVNQFFLDFVRPGFNITDNYLKGYNTVTGHYTIAATYCQPDHGPGKTLQILTHGVAFDRTYWDHPLNNHEYSYVAQAVDHHGYSTFAWDRLGVGHSSKGDPVNEIQKSLELAALTQLSTLLRSGSVKGVDAKFDKFVHVGHSFGSAMTYNFINQNPGFSDAAVLTGYSQNPGFLAGFALGGNFKPVKEISSLAGSYPAGYVGVPSTIGFEIQFFAPDDFDPKMLSYATKHAQPATPGELLTLSSGGGDINAFNGSVLIITGERDVPFCGGNCSDTTTIQGAYSDLIAASEPFFPNATFSSVVVPNAGHGLNLGYSSQSAYDSIFEFLESTL</sequence>
<evidence type="ECO:0000313" key="4">
    <source>
        <dbReference type="Proteomes" id="UP001642720"/>
    </source>
</evidence>
<feature type="domain" description="AB hydrolase-1" evidence="2">
    <location>
        <begin position="94"/>
        <end position="356"/>
    </location>
</feature>
<evidence type="ECO:0000259" key="2">
    <source>
        <dbReference type="Pfam" id="PF12697"/>
    </source>
</evidence>